<dbReference type="EnsemblPlants" id="ORUFI05G25620.1">
    <property type="protein sequence ID" value="ORUFI05G25620.1"/>
    <property type="gene ID" value="ORUFI05G25620"/>
</dbReference>
<feature type="compositionally biased region" description="Pro residues" evidence="1">
    <location>
        <begin position="72"/>
        <end position="81"/>
    </location>
</feature>
<evidence type="ECO:0000313" key="3">
    <source>
        <dbReference type="Proteomes" id="UP000008022"/>
    </source>
</evidence>
<dbReference type="AlphaFoldDB" id="A0A0E0PQH2"/>
<accession>A0A0E0PQH2</accession>
<dbReference type="Proteomes" id="UP000008022">
    <property type="component" value="Unassembled WGS sequence"/>
</dbReference>
<reference evidence="2" key="2">
    <citation type="submission" date="2015-06" db="UniProtKB">
        <authorList>
            <consortium name="EnsemblPlants"/>
        </authorList>
    </citation>
    <scope>IDENTIFICATION</scope>
</reference>
<evidence type="ECO:0000313" key="2">
    <source>
        <dbReference type="EnsemblPlants" id="ORUFI05G25620.1"/>
    </source>
</evidence>
<proteinExistence type="predicted"/>
<keyword evidence="3" id="KW-1185">Reference proteome</keyword>
<organism evidence="2 3">
    <name type="scientific">Oryza rufipogon</name>
    <name type="common">Brownbeard rice</name>
    <name type="synonym">Asian wild rice</name>
    <dbReference type="NCBI Taxonomy" id="4529"/>
    <lineage>
        <taxon>Eukaryota</taxon>
        <taxon>Viridiplantae</taxon>
        <taxon>Streptophyta</taxon>
        <taxon>Embryophyta</taxon>
        <taxon>Tracheophyta</taxon>
        <taxon>Spermatophyta</taxon>
        <taxon>Magnoliopsida</taxon>
        <taxon>Liliopsida</taxon>
        <taxon>Poales</taxon>
        <taxon>Poaceae</taxon>
        <taxon>BOP clade</taxon>
        <taxon>Oryzoideae</taxon>
        <taxon>Oryzeae</taxon>
        <taxon>Oryzinae</taxon>
        <taxon>Oryza</taxon>
    </lineage>
</organism>
<name>A0A0E0PQH2_ORYRU</name>
<protein>
    <submittedName>
        <fullName evidence="2">Uncharacterized protein</fullName>
    </submittedName>
</protein>
<dbReference type="Gramene" id="ORUFI05G25620.1">
    <property type="protein sequence ID" value="ORUFI05G25620.1"/>
    <property type="gene ID" value="ORUFI05G25620"/>
</dbReference>
<feature type="region of interest" description="Disordered" evidence="1">
    <location>
        <begin position="1"/>
        <end position="83"/>
    </location>
</feature>
<dbReference type="HOGENOM" id="CLU_2254590_0_0_1"/>
<reference evidence="3" key="1">
    <citation type="submission" date="2013-06" db="EMBL/GenBank/DDBJ databases">
        <authorList>
            <person name="Zhao Q."/>
        </authorList>
    </citation>
    <scope>NUCLEOTIDE SEQUENCE</scope>
    <source>
        <strain evidence="3">cv. W1943</strain>
    </source>
</reference>
<feature type="compositionally biased region" description="Low complexity" evidence="1">
    <location>
        <begin position="58"/>
        <end position="71"/>
    </location>
</feature>
<feature type="compositionally biased region" description="Polar residues" evidence="1">
    <location>
        <begin position="1"/>
        <end position="10"/>
    </location>
</feature>
<sequence length="104" mass="10854">MTNRTVSSWTCGDWASGPLNRTLHIGPNRTGPDSRLPHPASSPFTAQQPGGSPPPTSPSAATSTGRETLSLPSPPHPPVCLPSPAFSTALRCAARHLLPIASRR</sequence>
<evidence type="ECO:0000256" key="1">
    <source>
        <dbReference type="SAM" id="MobiDB-lite"/>
    </source>
</evidence>